<evidence type="ECO:0008006" key="3">
    <source>
        <dbReference type="Google" id="ProtNLM"/>
    </source>
</evidence>
<organism evidence="1 2">
    <name type="scientific">Kryptobacter tengchongensis</name>
    <dbReference type="NCBI Taxonomy" id="1643429"/>
    <lineage>
        <taxon>Bacteria</taxon>
        <taxon>Pseudomonadati</taxon>
        <taxon>Candidatus Kryptoniota</taxon>
        <taxon>Candidatus Kryptobacter</taxon>
    </lineage>
</organism>
<accession>A0A916LKX7</accession>
<protein>
    <recommendedName>
        <fullName evidence="3">6-bladed beta-propeller protein</fullName>
    </recommendedName>
</protein>
<dbReference type="EMBL" id="CZVV01000195">
    <property type="protein sequence ID" value="CUT05887.1"/>
    <property type="molecule type" value="Genomic_DNA"/>
</dbReference>
<name>A0A916LKX7_KRYT1</name>
<dbReference type="Proteomes" id="UP000243105">
    <property type="component" value="Unassembled WGS sequence"/>
</dbReference>
<evidence type="ECO:0000313" key="1">
    <source>
        <dbReference type="EMBL" id="CUT05887.1"/>
    </source>
</evidence>
<dbReference type="RefSeq" id="WP_143713815.1">
    <property type="nucleotide sequence ID" value="NZ_CZVV01000195.1"/>
</dbReference>
<evidence type="ECO:0000313" key="2">
    <source>
        <dbReference type="Proteomes" id="UP000243105"/>
    </source>
</evidence>
<gene>
    <name evidence="1" type="ORF">JGI25_01673</name>
</gene>
<dbReference type="SUPFAM" id="SSF63829">
    <property type="entry name" value="Calcium-dependent phosphotriesterase"/>
    <property type="match status" value="1"/>
</dbReference>
<comment type="caution">
    <text evidence="1">The sequence shown here is derived from an EMBL/GenBank/DDBJ whole genome shotgun (WGS) entry which is preliminary data.</text>
</comment>
<sequence length="324" mass="37321">MSKRFCYLLITVTLLIICFDILICEARKWKNVKIIRESNLYLLFPAIIRVSPDGKYIYVLDYGDMKIKRFSNDMKFIGEYGKGVGKGPGEFINPTDFKVDKNYNVWVCDPENGIITVFKENGEILKTLRLKSVPFRLTLVENKFLFIKPLIRTDYLIEVYDLNGNFVFNLGKDIISDQGNKSILLGGWMESGGEFVYYGFERIGLLVSFDIKNGVVKYVRKTIDETPEPKIEILSINGTTGMRIPRDAPFSTMGIDVKDSLIFIKSGSDWDSKENITIIDVYSSFNGDYLYSFKIPERTSMACFNGKFFFGIRDTILTKWRIQF</sequence>
<reference evidence="1 2" key="1">
    <citation type="submission" date="2015-11" db="EMBL/GenBank/DDBJ databases">
        <authorList>
            <person name="Varghese N."/>
        </authorList>
    </citation>
    <scope>NUCLEOTIDE SEQUENCE [LARGE SCALE GENOMIC DNA]</scope>
    <source>
        <strain evidence="1 2">JGI-25</strain>
    </source>
</reference>
<dbReference type="Gene3D" id="2.120.10.30">
    <property type="entry name" value="TolB, C-terminal domain"/>
    <property type="match status" value="1"/>
</dbReference>
<dbReference type="InterPro" id="IPR011042">
    <property type="entry name" value="6-blade_b-propeller_TolB-like"/>
</dbReference>
<proteinExistence type="predicted"/>
<dbReference type="AlphaFoldDB" id="A0A916LKX7"/>